<sequence>MRSLSHKSIAGIQPATRKPPIAESRAAATERNATTRWLRHQDEQRSPAASVGIGKLATLTDSSIEQHANPRLVGLRRKRRCDGRTPQCGTCRAKGLECIYYSEAPPLTRYTS</sequence>
<dbReference type="InterPro" id="IPR001138">
    <property type="entry name" value="Zn2Cys6_DnaBD"/>
</dbReference>
<evidence type="ECO:0000259" key="3">
    <source>
        <dbReference type="Pfam" id="PF00172"/>
    </source>
</evidence>
<dbReference type="EMBL" id="JAZHXJ010001294">
    <property type="protein sequence ID" value="KAL1845057.1"/>
    <property type="molecule type" value="Genomic_DNA"/>
</dbReference>
<dbReference type="SUPFAM" id="SSF57701">
    <property type="entry name" value="Zn2/Cys6 DNA-binding domain"/>
    <property type="match status" value="1"/>
</dbReference>
<evidence type="ECO:0000313" key="5">
    <source>
        <dbReference type="Proteomes" id="UP001586593"/>
    </source>
</evidence>
<dbReference type="InterPro" id="IPR036864">
    <property type="entry name" value="Zn2-C6_fun-type_DNA-bd_sf"/>
</dbReference>
<keyword evidence="1" id="KW-0539">Nucleus</keyword>
<keyword evidence="5" id="KW-1185">Reference proteome</keyword>
<accession>A0ABR3VTP9</accession>
<dbReference type="CDD" id="cd00067">
    <property type="entry name" value="GAL4"/>
    <property type="match status" value="1"/>
</dbReference>
<dbReference type="Proteomes" id="UP001586593">
    <property type="component" value="Unassembled WGS sequence"/>
</dbReference>
<name>A0ABR3VTP9_9PEZI</name>
<dbReference type="Gene3D" id="4.10.240.10">
    <property type="entry name" value="Zn(2)-C6 fungal-type DNA-binding domain"/>
    <property type="match status" value="1"/>
</dbReference>
<proteinExistence type="predicted"/>
<dbReference type="Pfam" id="PF00172">
    <property type="entry name" value="Zn_clus"/>
    <property type="match status" value="1"/>
</dbReference>
<comment type="caution">
    <text evidence="4">The sequence shown here is derived from an EMBL/GenBank/DDBJ whole genome shotgun (WGS) entry which is preliminary data.</text>
</comment>
<feature type="compositionally biased region" description="Low complexity" evidence="2">
    <location>
        <begin position="22"/>
        <end position="33"/>
    </location>
</feature>
<reference evidence="4 5" key="1">
    <citation type="journal article" date="2024" name="Commun. Biol.">
        <title>Comparative genomic analysis of thermophilic fungi reveals convergent evolutionary adaptations and gene losses.</title>
        <authorList>
            <person name="Steindorff A.S."/>
            <person name="Aguilar-Pontes M.V."/>
            <person name="Robinson A.J."/>
            <person name="Andreopoulos B."/>
            <person name="LaButti K."/>
            <person name="Kuo A."/>
            <person name="Mondo S."/>
            <person name="Riley R."/>
            <person name="Otillar R."/>
            <person name="Haridas S."/>
            <person name="Lipzen A."/>
            <person name="Grimwood J."/>
            <person name="Schmutz J."/>
            <person name="Clum A."/>
            <person name="Reid I.D."/>
            <person name="Moisan M.C."/>
            <person name="Butler G."/>
            <person name="Nguyen T.T.M."/>
            <person name="Dewar K."/>
            <person name="Conant G."/>
            <person name="Drula E."/>
            <person name="Henrissat B."/>
            <person name="Hansel C."/>
            <person name="Singer S."/>
            <person name="Hutchinson M.I."/>
            <person name="de Vries R.P."/>
            <person name="Natvig D.O."/>
            <person name="Powell A.J."/>
            <person name="Tsang A."/>
            <person name="Grigoriev I.V."/>
        </authorList>
    </citation>
    <scope>NUCLEOTIDE SEQUENCE [LARGE SCALE GENOMIC DNA]</scope>
    <source>
        <strain evidence="4 5">ATCC 24622</strain>
    </source>
</reference>
<feature type="region of interest" description="Disordered" evidence="2">
    <location>
        <begin position="1"/>
        <end position="33"/>
    </location>
</feature>
<evidence type="ECO:0000256" key="2">
    <source>
        <dbReference type="SAM" id="MobiDB-lite"/>
    </source>
</evidence>
<evidence type="ECO:0000256" key="1">
    <source>
        <dbReference type="ARBA" id="ARBA00023242"/>
    </source>
</evidence>
<protein>
    <recommendedName>
        <fullName evidence="3">Zn(2)-C6 fungal-type domain-containing protein</fullName>
    </recommendedName>
</protein>
<feature type="domain" description="Zn(2)-C6 fungal-type" evidence="3">
    <location>
        <begin position="76"/>
        <end position="104"/>
    </location>
</feature>
<evidence type="ECO:0000313" key="4">
    <source>
        <dbReference type="EMBL" id="KAL1845057.1"/>
    </source>
</evidence>
<gene>
    <name evidence="4" type="ORF">VTK73DRAFT_1210</name>
</gene>
<organism evidence="4 5">
    <name type="scientific">Phialemonium thermophilum</name>
    <dbReference type="NCBI Taxonomy" id="223376"/>
    <lineage>
        <taxon>Eukaryota</taxon>
        <taxon>Fungi</taxon>
        <taxon>Dikarya</taxon>
        <taxon>Ascomycota</taxon>
        <taxon>Pezizomycotina</taxon>
        <taxon>Sordariomycetes</taxon>
        <taxon>Sordariomycetidae</taxon>
        <taxon>Cephalothecales</taxon>
        <taxon>Cephalothecaceae</taxon>
        <taxon>Phialemonium</taxon>
    </lineage>
</organism>